<evidence type="ECO:0000313" key="2">
    <source>
        <dbReference type="Proteomes" id="UP001152484"/>
    </source>
</evidence>
<reference evidence="1" key="1">
    <citation type="submission" date="2022-07" db="EMBL/GenBank/DDBJ databases">
        <authorList>
            <person name="Macas J."/>
            <person name="Novak P."/>
            <person name="Neumann P."/>
        </authorList>
    </citation>
    <scope>NUCLEOTIDE SEQUENCE</scope>
</reference>
<name>A0A9P0Z8I9_CUSEU</name>
<protein>
    <submittedName>
        <fullName evidence="1">Uncharacterized protein</fullName>
    </submittedName>
</protein>
<organism evidence="1 2">
    <name type="scientific">Cuscuta europaea</name>
    <name type="common">European dodder</name>
    <dbReference type="NCBI Taxonomy" id="41803"/>
    <lineage>
        <taxon>Eukaryota</taxon>
        <taxon>Viridiplantae</taxon>
        <taxon>Streptophyta</taxon>
        <taxon>Embryophyta</taxon>
        <taxon>Tracheophyta</taxon>
        <taxon>Spermatophyta</taxon>
        <taxon>Magnoliopsida</taxon>
        <taxon>eudicotyledons</taxon>
        <taxon>Gunneridae</taxon>
        <taxon>Pentapetalae</taxon>
        <taxon>asterids</taxon>
        <taxon>lamiids</taxon>
        <taxon>Solanales</taxon>
        <taxon>Convolvulaceae</taxon>
        <taxon>Cuscuteae</taxon>
        <taxon>Cuscuta</taxon>
        <taxon>Cuscuta subgen. Cuscuta</taxon>
    </lineage>
</organism>
<comment type="caution">
    <text evidence="1">The sequence shown here is derived from an EMBL/GenBank/DDBJ whole genome shotgun (WGS) entry which is preliminary data.</text>
</comment>
<evidence type="ECO:0000313" key="1">
    <source>
        <dbReference type="EMBL" id="CAH9090982.1"/>
    </source>
</evidence>
<gene>
    <name evidence="1" type="ORF">CEURO_LOCUS11448</name>
</gene>
<proteinExistence type="predicted"/>
<dbReference type="EMBL" id="CAMAPE010000025">
    <property type="protein sequence ID" value="CAH9090982.1"/>
    <property type="molecule type" value="Genomic_DNA"/>
</dbReference>
<dbReference type="Proteomes" id="UP001152484">
    <property type="component" value="Unassembled WGS sequence"/>
</dbReference>
<keyword evidence="2" id="KW-1185">Reference proteome</keyword>
<dbReference type="AlphaFoldDB" id="A0A9P0Z8I9"/>
<sequence>MHWLPKISSITEEPTSISKLIFDNQIRETYSDKQWSPIPLEQHKLVQAYFDASDNFYESDDSFYMDDFMGHATESDRRPPISTPAEIAKSKFNRAIYKNIHVCNIRKLSANG</sequence>
<accession>A0A9P0Z8I9</accession>
<dbReference type="OrthoDB" id="1322933at2759"/>